<dbReference type="Proteomes" id="UP000244906">
    <property type="component" value="Unassembled WGS sequence"/>
</dbReference>
<name>A0A2V1GYT8_9GAMM</name>
<dbReference type="EMBL" id="QDDL01000001">
    <property type="protein sequence ID" value="PVZ71926.1"/>
    <property type="molecule type" value="Genomic_DNA"/>
</dbReference>
<dbReference type="PANTHER" id="PTHR33705">
    <property type="entry name" value="PHOSPHOCARRIER PROTEIN HPR"/>
    <property type="match status" value="1"/>
</dbReference>
<evidence type="ECO:0000256" key="3">
    <source>
        <dbReference type="ARBA" id="ARBA00022490"/>
    </source>
</evidence>
<dbReference type="Pfam" id="PF00381">
    <property type="entry name" value="PTS-HPr"/>
    <property type="match status" value="1"/>
</dbReference>
<evidence type="ECO:0000313" key="6">
    <source>
        <dbReference type="EMBL" id="PVZ71926.1"/>
    </source>
</evidence>
<proteinExistence type="inferred from homology"/>
<keyword evidence="3" id="KW-0963">Cytoplasm</keyword>
<evidence type="ECO:0000256" key="1">
    <source>
        <dbReference type="ARBA" id="ARBA00004496"/>
    </source>
</evidence>
<dbReference type="InterPro" id="IPR000032">
    <property type="entry name" value="HPr-like"/>
</dbReference>
<sequence>MNSLTSSISVALCNRKGLHTRAAGKLVAVASQYDSSLKVNFNGRSADGHSIINLLTLGAPVNSVLELVACGDDAEPLLKAIHQLIASGFDEQEETS</sequence>
<evidence type="ECO:0000313" key="7">
    <source>
        <dbReference type="Proteomes" id="UP000244906"/>
    </source>
</evidence>
<comment type="similarity">
    <text evidence="2">Belongs to the HPr family.</text>
</comment>
<dbReference type="AlphaFoldDB" id="A0A2V1GYT8"/>
<gene>
    <name evidence="6" type="ORF">DC094_02575</name>
</gene>
<dbReference type="InterPro" id="IPR035895">
    <property type="entry name" value="HPr-like_sf"/>
</dbReference>
<dbReference type="NCBIfam" id="TIGR01003">
    <property type="entry name" value="PTS_HPr_family"/>
    <property type="match status" value="1"/>
</dbReference>
<accession>A0A2V1GYT8</accession>
<dbReference type="SUPFAM" id="SSF55594">
    <property type="entry name" value="HPr-like"/>
    <property type="match status" value="1"/>
</dbReference>
<reference evidence="6 7" key="1">
    <citation type="submission" date="2018-04" db="EMBL/GenBank/DDBJ databases">
        <title>Thalassorhabdus spongiae gen. nov., sp. nov., isolated from a marine sponge in South-West Iceland.</title>
        <authorList>
            <person name="Knobloch S."/>
            <person name="Daussin A."/>
            <person name="Johannsson R."/>
            <person name="Marteinsson V.T."/>
        </authorList>
    </citation>
    <scope>NUCLEOTIDE SEQUENCE [LARGE SCALE GENOMIC DNA]</scope>
    <source>
        <strain evidence="6 7">Hp12</strain>
    </source>
</reference>
<dbReference type="PROSITE" id="PS51350">
    <property type="entry name" value="PTS_HPR_DOM"/>
    <property type="match status" value="1"/>
</dbReference>
<dbReference type="PRINTS" id="PR00107">
    <property type="entry name" value="PHOSPHOCPHPR"/>
</dbReference>
<comment type="subcellular location">
    <subcellularLocation>
        <location evidence="1">Cytoplasm</location>
    </subcellularLocation>
</comment>
<keyword evidence="4" id="KW-0598">Phosphotransferase system</keyword>
<dbReference type="GO" id="GO:0005737">
    <property type="term" value="C:cytoplasm"/>
    <property type="evidence" value="ECO:0007669"/>
    <property type="project" value="UniProtKB-SubCell"/>
</dbReference>
<dbReference type="PANTHER" id="PTHR33705:SF2">
    <property type="entry name" value="PHOSPHOCARRIER PROTEIN NPR"/>
    <property type="match status" value="1"/>
</dbReference>
<feature type="domain" description="HPr" evidence="5">
    <location>
        <begin position="3"/>
        <end position="92"/>
    </location>
</feature>
<protein>
    <submittedName>
        <fullName evidence="6">HPr family phosphocarrier protein</fullName>
    </submittedName>
</protein>
<dbReference type="InterPro" id="IPR050399">
    <property type="entry name" value="HPr"/>
</dbReference>
<evidence type="ECO:0000256" key="4">
    <source>
        <dbReference type="ARBA" id="ARBA00022683"/>
    </source>
</evidence>
<dbReference type="GO" id="GO:0009401">
    <property type="term" value="P:phosphoenolpyruvate-dependent sugar phosphotransferase system"/>
    <property type="evidence" value="ECO:0007669"/>
    <property type="project" value="UniProtKB-KW"/>
</dbReference>
<comment type="caution">
    <text evidence="6">The sequence shown here is derived from an EMBL/GenBank/DDBJ whole genome shotgun (WGS) entry which is preliminary data.</text>
</comment>
<organism evidence="6 7">
    <name type="scientific">Pelagibaculum spongiae</name>
    <dbReference type="NCBI Taxonomy" id="2080658"/>
    <lineage>
        <taxon>Bacteria</taxon>
        <taxon>Pseudomonadati</taxon>
        <taxon>Pseudomonadota</taxon>
        <taxon>Gammaproteobacteria</taxon>
        <taxon>Oceanospirillales</taxon>
        <taxon>Pelagibaculum</taxon>
    </lineage>
</organism>
<keyword evidence="7" id="KW-1185">Reference proteome</keyword>
<dbReference type="Gene3D" id="3.30.1340.10">
    <property type="entry name" value="HPr-like"/>
    <property type="match status" value="1"/>
</dbReference>
<evidence type="ECO:0000259" key="5">
    <source>
        <dbReference type="PROSITE" id="PS51350"/>
    </source>
</evidence>
<evidence type="ECO:0000256" key="2">
    <source>
        <dbReference type="ARBA" id="ARBA00010736"/>
    </source>
</evidence>